<gene>
    <name evidence="3" type="ORF">OVA965_LOCUS40630</name>
    <name evidence="4" type="ORF">TMI583_LOCUS42105</name>
</gene>
<dbReference type="Proteomes" id="UP000682733">
    <property type="component" value="Unassembled WGS sequence"/>
</dbReference>
<proteinExistence type="predicted"/>
<dbReference type="Proteomes" id="UP000677228">
    <property type="component" value="Unassembled WGS sequence"/>
</dbReference>
<dbReference type="GO" id="GO:0003676">
    <property type="term" value="F:nucleic acid binding"/>
    <property type="evidence" value="ECO:0007669"/>
    <property type="project" value="InterPro"/>
</dbReference>
<organism evidence="3 5">
    <name type="scientific">Didymodactylos carnosus</name>
    <dbReference type="NCBI Taxonomy" id="1234261"/>
    <lineage>
        <taxon>Eukaryota</taxon>
        <taxon>Metazoa</taxon>
        <taxon>Spiralia</taxon>
        <taxon>Gnathifera</taxon>
        <taxon>Rotifera</taxon>
        <taxon>Eurotatoria</taxon>
        <taxon>Bdelloidea</taxon>
        <taxon>Philodinida</taxon>
        <taxon>Philodinidae</taxon>
        <taxon>Didymodactylos</taxon>
    </lineage>
</organism>
<feature type="domain" description="DDE-1" evidence="2">
    <location>
        <begin position="3"/>
        <end position="69"/>
    </location>
</feature>
<reference evidence="3" key="1">
    <citation type="submission" date="2021-02" db="EMBL/GenBank/DDBJ databases">
        <authorList>
            <person name="Nowell W R."/>
        </authorList>
    </citation>
    <scope>NUCLEOTIDE SEQUENCE</scope>
</reference>
<dbReference type="Pfam" id="PF03184">
    <property type="entry name" value="DDE_1"/>
    <property type="match status" value="1"/>
</dbReference>
<feature type="region of interest" description="Disordered" evidence="1">
    <location>
        <begin position="267"/>
        <end position="292"/>
    </location>
</feature>
<evidence type="ECO:0000259" key="2">
    <source>
        <dbReference type="Pfam" id="PF03184"/>
    </source>
</evidence>
<name>A0A8S2FYP8_9BILA</name>
<sequence length="406" mass="45524">MNHQIHLLCLPAHATHILQPLDVYTLKYVKTQWRRLLREHNKQTNSKTVDKPDFVRLYAQLYNYALLPAHCSSAFGKAGIYPYDPRVIRQDKLIKTSATTTILPRSPSVEFDYPDNQTTILTAPLTSTQRRRLVKYPSDPALFSGTNDAVGSQYRDKQFAVNNLNSVDVSSPTSITRSSIVCDQTSITIHSPTGPLRSSLSELLLDKTPLLTSTDKSLAAIEAIVEKHFTPPKATTTKKRLISGINGKSVTDLDEYALIAIKQKMKNDKQSKKATTTPTTKKATKRRKQHTSFDVLAENSNDVDMQSTGDQTVSLVQPPTDFTMAFSPQPNNQSFQPLQHLSSLPTQQCQQCIRAIWPWDVIGNCNQCNGVLCWVCVGISGSTYHLCNSCRNDYIYQQQLYANNQQ</sequence>
<protein>
    <recommendedName>
        <fullName evidence="2">DDE-1 domain-containing protein</fullName>
    </recommendedName>
</protein>
<evidence type="ECO:0000313" key="4">
    <source>
        <dbReference type="EMBL" id="CAF4372166.1"/>
    </source>
</evidence>
<dbReference type="EMBL" id="CAJOBA010067587">
    <property type="protein sequence ID" value="CAF4372166.1"/>
    <property type="molecule type" value="Genomic_DNA"/>
</dbReference>
<dbReference type="EMBL" id="CAJNOK010044659">
    <property type="protein sequence ID" value="CAF1575415.1"/>
    <property type="molecule type" value="Genomic_DNA"/>
</dbReference>
<evidence type="ECO:0000313" key="5">
    <source>
        <dbReference type="Proteomes" id="UP000677228"/>
    </source>
</evidence>
<accession>A0A8S2FYP8</accession>
<dbReference type="InterPro" id="IPR004875">
    <property type="entry name" value="DDE_SF_endonuclease_dom"/>
</dbReference>
<evidence type="ECO:0000256" key="1">
    <source>
        <dbReference type="SAM" id="MobiDB-lite"/>
    </source>
</evidence>
<evidence type="ECO:0000313" key="3">
    <source>
        <dbReference type="EMBL" id="CAF1575415.1"/>
    </source>
</evidence>
<comment type="caution">
    <text evidence="3">The sequence shown here is derived from an EMBL/GenBank/DDBJ whole genome shotgun (WGS) entry which is preliminary data.</text>
</comment>
<dbReference type="AlphaFoldDB" id="A0A8S2FYP8"/>